<name>A0A0G1YVZ5_9BACT</name>
<evidence type="ECO:0000313" key="3">
    <source>
        <dbReference type="Proteomes" id="UP000034201"/>
    </source>
</evidence>
<dbReference type="Gene3D" id="2.30.30.110">
    <property type="match status" value="1"/>
</dbReference>
<evidence type="ECO:0000313" key="2">
    <source>
        <dbReference type="EMBL" id="KKW19147.1"/>
    </source>
</evidence>
<dbReference type="GO" id="GO:0003677">
    <property type="term" value="F:DNA binding"/>
    <property type="evidence" value="ECO:0007669"/>
    <property type="project" value="InterPro"/>
</dbReference>
<organism evidence="2 3">
    <name type="scientific">Candidatus Adlerbacteria bacterium GW2011_GWC1_50_9</name>
    <dbReference type="NCBI Taxonomy" id="1618608"/>
    <lineage>
        <taxon>Bacteria</taxon>
        <taxon>Candidatus Adleribacteriota</taxon>
    </lineage>
</organism>
<accession>A0A0G1YVZ5</accession>
<gene>
    <name evidence="2" type="ORF">UY61_C0063G0002</name>
</gene>
<dbReference type="Proteomes" id="UP000034201">
    <property type="component" value="Unassembled WGS sequence"/>
</dbReference>
<feature type="region of interest" description="Disordered" evidence="1">
    <location>
        <begin position="1"/>
        <end position="24"/>
    </location>
</feature>
<dbReference type="SUPFAM" id="SSF50118">
    <property type="entry name" value="Cell growth inhibitor/plasmid maintenance toxic component"/>
    <property type="match status" value="1"/>
</dbReference>
<dbReference type="AlphaFoldDB" id="A0A0G1YVZ5"/>
<reference evidence="2 3" key="1">
    <citation type="journal article" date="2015" name="Nature">
        <title>rRNA introns, odd ribosomes, and small enigmatic genomes across a large radiation of phyla.</title>
        <authorList>
            <person name="Brown C.T."/>
            <person name="Hug L.A."/>
            <person name="Thomas B.C."/>
            <person name="Sharon I."/>
            <person name="Castelle C.J."/>
            <person name="Singh A."/>
            <person name="Wilkins M.J."/>
            <person name="Williams K.H."/>
            <person name="Banfield J.F."/>
        </authorList>
    </citation>
    <scope>NUCLEOTIDE SEQUENCE [LARGE SCALE GENOMIC DNA]</scope>
</reference>
<dbReference type="InterPro" id="IPR011067">
    <property type="entry name" value="Plasmid_toxin/cell-grow_inhib"/>
</dbReference>
<sequence>MKNNHYKSGNMERDDSIRSRSASNGVNLGVNIDFEMDGKGKEYTRPVIVVKKYNQYSFLAIPLSTSKKINKYHIPIGMVANKEAVANVSQMRNIDSKRLVKKIGHMARELFQEIKKKAGLVNFG</sequence>
<evidence type="ECO:0000256" key="1">
    <source>
        <dbReference type="SAM" id="MobiDB-lite"/>
    </source>
</evidence>
<comment type="caution">
    <text evidence="2">The sequence shown here is derived from an EMBL/GenBank/DDBJ whole genome shotgun (WGS) entry which is preliminary data.</text>
</comment>
<proteinExistence type="predicted"/>
<dbReference type="EMBL" id="LCQQ01000063">
    <property type="protein sequence ID" value="KKW19147.1"/>
    <property type="molecule type" value="Genomic_DNA"/>
</dbReference>
<dbReference type="InterPro" id="IPR003477">
    <property type="entry name" value="PemK-like"/>
</dbReference>
<dbReference type="Pfam" id="PF02452">
    <property type="entry name" value="PemK_toxin"/>
    <property type="match status" value="1"/>
</dbReference>
<protein>
    <submittedName>
        <fullName evidence="2">Uncharacterized protein</fullName>
    </submittedName>
</protein>